<accession>A0A1T4QQG5</accession>
<feature type="transmembrane region" description="Helical" evidence="1">
    <location>
        <begin position="34"/>
        <end position="54"/>
    </location>
</feature>
<dbReference type="Pfam" id="PF21844">
    <property type="entry name" value="DUF6903"/>
    <property type="match status" value="1"/>
</dbReference>
<keyword evidence="1" id="KW-0812">Transmembrane</keyword>
<keyword evidence="1" id="KW-1133">Transmembrane helix</keyword>
<dbReference type="Proteomes" id="UP000190328">
    <property type="component" value="Unassembled WGS sequence"/>
</dbReference>
<dbReference type="EMBL" id="FUXI01000032">
    <property type="protein sequence ID" value="SKA06019.1"/>
    <property type="molecule type" value="Genomic_DNA"/>
</dbReference>
<name>A0A1T4QQG5_9ENTE</name>
<gene>
    <name evidence="2" type="ORF">SAMN02745116_02282</name>
</gene>
<evidence type="ECO:0000313" key="3">
    <source>
        <dbReference type="Proteomes" id="UP000190328"/>
    </source>
</evidence>
<reference evidence="2 3" key="1">
    <citation type="submission" date="2017-02" db="EMBL/GenBank/DDBJ databases">
        <authorList>
            <person name="Peterson S.W."/>
        </authorList>
    </citation>
    <scope>NUCLEOTIDE SEQUENCE [LARGE SCALE GENOMIC DNA]</scope>
    <source>
        <strain evidence="2 3">ATCC BAA-1030</strain>
    </source>
</reference>
<keyword evidence="3" id="KW-1185">Reference proteome</keyword>
<evidence type="ECO:0000313" key="2">
    <source>
        <dbReference type="EMBL" id="SKA06019.1"/>
    </source>
</evidence>
<dbReference type="RefSeq" id="WP_078808182.1">
    <property type="nucleotide sequence ID" value="NZ_FUXI01000032.1"/>
</dbReference>
<evidence type="ECO:0000256" key="1">
    <source>
        <dbReference type="SAM" id="Phobius"/>
    </source>
</evidence>
<organism evidence="2 3">
    <name type="scientific">Pilibacter termitis</name>
    <dbReference type="NCBI Taxonomy" id="263852"/>
    <lineage>
        <taxon>Bacteria</taxon>
        <taxon>Bacillati</taxon>
        <taxon>Bacillota</taxon>
        <taxon>Bacilli</taxon>
        <taxon>Lactobacillales</taxon>
        <taxon>Enterococcaceae</taxon>
        <taxon>Pilibacter</taxon>
    </lineage>
</organism>
<dbReference type="AlphaFoldDB" id="A0A1T4QQG5"/>
<keyword evidence="1" id="KW-0472">Membrane</keyword>
<sequence>MTEAGKKFVKTLIHTVLFVFFVSLVVINQRTVGYIHLFLQLIGVAGLLVQLFIYNKKYS</sequence>
<proteinExistence type="predicted"/>
<feature type="transmembrane region" description="Helical" evidence="1">
    <location>
        <begin position="12"/>
        <end position="28"/>
    </location>
</feature>
<dbReference type="STRING" id="263852.SAMN02745116_02282"/>
<protein>
    <submittedName>
        <fullName evidence="2">Uncharacterized protein</fullName>
    </submittedName>
</protein>
<dbReference type="InterPro" id="IPR054198">
    <property type="entry name" value="DUF6903"/>
</dbReference>